<dbReference type="Proteomes" id="UP000057158">
    <property type="component" value="Chromosome"/>
</dbReference>
<dbReference type="Gene3D" id="3.60.20.10">
    <property type="entry name" value="Glutamine Phosphoribosylpyrophosphate, subunit 1, domain 1"/>
    <property type="match status" value="1"/>
</dbReference>
<name>A0A0M4D4Y4_9BACT</name>
<sequence length="368" mass="42345">MCRIGAIKSLNYVHPSQALLLMQSQQKGHDNSGFAMVMHDLGGIFEGYKHLPTLSLACTDEGLKVAEDMLHAAGFQRVLQWVPEVNDKPGLDINAMPNYVFETFDYPKHIKKSSQKEKEELLLDMRLNLRAALEDDEMGFVYSFWPDVVTLKEIGDPRDIGTYFNLWEADSKFTARVITAQCRQNTNYDIVRYAAHPFFLQGFTALANGENTFYQKNKEFQRKLHRGYIGFESDSQCFLYTLHYVHRQLGWPLSYYKHVITPLPFEEIGHRDDAQELQAIRQSLSHLEINGPNTIIGVLPDNTLFTCCDAKKLRPIVVGRSSDTVVFSSEVCGINEILPDRDWETDIYPNEREIVVIDNNLEVQRWKQ</sequence>
<dbReference type="AlphaFoldDB" id="A0A0M4D4Y4"/>
<dbReference type="PATRIC" id="fig|1603606.3.peg.3331"/>
<organism evidence="2 3">
    <name type="scientific">Desulfuromonas soudanensis</name>
    <dbReference type="NCBI Taxonomy" id="1603606"/>
    <lineage>
        <taxon>Bacteria</taxon>
        <taxon>Pseudomonadati</taxon>
        <taxon>Thermodesulfobacteriota</taxon>
        <taxon>Desulfuromonadia</taxon>
        <taxon>Desulfuromonadales</taxon>
        <taxon>Desulfuromonadaceae</taxon>
        <taxon>Desulfuromonas</taxon>
    </lineage>
</organism>
<dbReference type="SUPFAM" id="SSF56235">
    <property type="entry name" value="N-terminal nucleophile aminohydrolases (Ntn hydrolases)"/>
    <property type="match status" value="1"/>
</dbReference>
<dbReference type="EMBL" id="CP010802">
    <property type="protein sequence ID" value="ALC17814.1"/>
    <property type="molecule type" value="Genomic_DNA"/>
</dbReference>
<dbReference type="KEGG" id="des:DSOUD_3089"/>
<proteinExistence type="predicted"/>
<dbReference type="CDD" id="cd01907">
    <property type="entry name" value="GlxB"/>
    <property type="match status" value="1"/>
</dbReference>
<evidence type="ECO:0000259" key="1">
    <source>
        <dbReference type="PROSITE" id="PS51278"/>
    </source>
</evidence>
<accession>A0A0M4D4Y4</accession>
<reference evidence="2 3" key="1">
    <citation type="submission" date="2015-07" db="EMBL/GenBank/DDBJ databases">
        <title>Isolation and Genomic Characterization of a Novel Halophilic Metal-Reducing Deltaproteobacterium from the Deep Subsurface.</title>
        <authorList>
            <person name="Badalamenti J.P."/>
            <person name="Summers Z.M."/>
            <person name="Gralnick J.A."/>
            <person name="Bond D.R."/>
        </authorList>
    </citation>
    <scope>NUCLEOTIDE SEQUENCE [LARGE SCALE GENOMIC DNA]</scope>
    <source>
        <strain evidence="2 3">WTL</strain>
    </source>
</reference>
<dbReference type="PROSITE" id="PS51278">
    <property type="entry name" value="GATASE_TYPE_2"/>
    <property type="match status" value="1"/>
</dbReference>
<feature type="domain" description="Glutamine amidotransferase type-2" evidence="1">
    <location>
        <begin position="2"/>
        <end position="360"/>
    </location>
</feature>
<keyword evidence="3" id="KW-1185">Reference proteome</keyword>
<dbReference type="STRING" id="1603606.DSOUD_3089"/>
<evidence type="ECO:0000313" key="2">
    <source>
        <dbReference type="EMBL" id="ALC17814.1"/>
    </source>
</evidence>
<gene>
    <name evidence="2" type="ORF">DSOUD_3089</name>
</gene>
<dbReference type="InterPro" id="IPR029055">
    <property type="entry name" value="Ntn_hydrolases_N"/>
</dbReference>
<dbReference type="OrthoDB" id="9770094at2"/>
<dbReference type="InterPro" id="IPR017932">
    <property type="entry name" value="GATase_2_dom"/>
</dbReference>
<protein>
    <submittedName>
        <fullName evidence="2">Ferredoxin-dependent glutamate synthase, GltB1 subunit</fullName>
    </submittedName>
</protein>
<evidence type="ECO:0000313" key="3">
    <source>
        <dbReference type="Proteomes" id="UP000057158"/>
    </source>
</evidence>
<dbReference type="RefSeq" id="WP_053551795.1">
    <property type="nucleotide sequence ID" value="NZ_CP010802.1"/>
</dbReference>